<dbReference type="Proteomes" id="UP001166286">
    <property type="component" value="Unassembled WGS sequence"/>
</dbReference>
<name>A0AA39R5E3_9LECA</name>
<evidence type="ECO:0000313" key="3">
    <source>
        <dbReference type="Proteomes" id="UP001166286"/>
    </source>
</evidence>
<proteinExistence type="predicted"/>
<keyword evidence="3" id="KW-1185">Reference proteome</keyword>
<accession>A0AA39R5E3</accession>
<feature type="region of interest" description="Disordered" evidence="1">
    <location>
        <begin position="20"/>
        <end position="47"/>
    </location>
</feature>
<gene>
    <name evidence="2" type="ORF">JMJ35_003852</name>
</gene>
<evidence type="ECO:0000256" key="1">
    <source>
        <dbReference type="SAM" id="MobiDB-lite"/>
    </source>
</evidence>
<dbReference type="EMBL" id="JAFEKC020000006">
    <property type="protein sequence ID" value="KAK0514130.1"/>
    <property type="molecule type" value="Genomic_DNA"/>
</dbReference>
<dbReference type="AlphaFoldDB" id="A0AA39R5E3"/>
<reference evidence="2" key="1">
    <citation type="submission" date="2023-03" db="EMBL/GenBank/DDBJ databases">
        <title>Complete genome of Cladonia borealis.</title>
        <authorList>
            <person name="Park H."/>
        </authorList>
    </citation>
    <scope>NUCLEOTIDE SEQUENCE</scope>
    <source>
        <strain evidence="2">ANT050790</strain>
    </source>
</reference>
<organism evidence="2 3">
    <name type="scientific">Cladonia borealis</name>
    <dbReference type="NCBI Taxonomy" id="184061"/>
    <lineage>
        <taxon>Eukaryota</taxon>
        <taxon>Fungi</taxon>
        <taxon>Dikarya</taxon>
        <taxon>Ascomycota</taxon>
        <taxon>Pezizomycotina</taxon>
        <taxon>Lecanoromycetes</taxon>
        <taxon>OSLEUM clade</taxon>
        <taxon>Lecanoromycetidae</taxon>
        <taxon>Lecanorales</taxon>
        <taxon>Lecanorineae</taxon>
        <taxon>Cladoniaceae</taxon>
        <taxon>Cladonia</taxon>
    </lineage>
</organism>
<comment type="caution">
    <text evidence="2">The sequence shown here is derived from an EMBL/GenBank/DDBJ whole genome shotgun (WGS) entry which is preliminary data.</text>
</comment>
<evidence type="ECO:0000313" key="2">
    <source>
        <dbReference type="EMBL" id="KAK0514130.1"/>
    </source>
</evidence>
<sequence>MSPNSNDELGLQSSYSLVTRAHSGQPIHGPPVLTRNARGREKPGFSGSMKAVRVNEKAVNDERLVALARKLLCMNLSDDVVLIDKTESIAYHKQMLDPSICGIILRKDYGTTSQEREAH</sequence>
<protein>
    <submittedName>
        <fullName evidence="2">Uncharacterized protein</fullName>
    </submittedName>
</protein>